<evidence type="ECO:0000256" key="5">
    <source>
        <dbReference type="ARBA" id="ARBA00012655"/>
    </source>
</evidence>
<dbReference type="Pfam" id="PF01379">
    <property type="entry name" value="Porphobil_deam"/>
    <property type="match status" value="1"/>
</dbReference>
<dbReference type="InterPro" id="IPR036803">
    <property type="entry name" value="Porphobilinogen_deaminase_C_sf"/>
</dbReference>
<dbReference type="EC" id="2.5.1.61" evidence="5"/>
<dbReference type="PRINTS" id="PR00151">
    <property type="entry name" value="PORPHBDMNASE"/>
</dbReference>
<proteinExistence type="inferred from homology"/>
<evidence type="ECO:0000256" key="4">
    <source>
        <dbReference type="ARBA" id="ARBA00005638"/>
    </source>
</evidence>
<comment type="caution">
    <text evidence="11">The sequence shown here is derived from an EMBL/GenBank/DDBJ whole genome shotgun (WGS) entry which is preliminary data.</text>
</comment>
<evidence type="ECO:0000256" key="7">
    <source>
        <dbReference type="ARBA" id="ARBA00023244"/>
    </source>
</evidence>
<accession>X0TJX2</accession>
<evidence type="ECO:0000259" key="10">
    <source>
        <dbReference type="Pfam" id="PF03900"/>
    </source>
</evidence>
<dbReference type="InterPro" id="IPR022417">
    <property type="entry name" value="Porphobilin_deaminase_N"/>
</dbReference>
<dbReference type="SUPFAM" id="SSF54782">
    <property type="entry name" value="Porphobilinogen deaminase (hydroxymethylbilane synthase), C-terminal domain"/>
    <property type="match status" value="1"/>
</dbReference>
<dbReference type="PANTHER" id="PTHR11557:SF0">
    <property type="entry name" value="PORPHOBILINOGEN DEAMINASE"/>
    <property type="match status" value="1"/>
</dbReference>
<keyword evidence="7" id="KW-0627">Porphyrin biosynthesis</keyword>
<gene>
    <name evidence="11" type="ORF">S01H1_17961</name>
</gene>
<dbReference type="InterPro" id="IPR022418">
    <property type="entry name" value="Porphobilinogen_deaminase_C"/>
</dbReference>
<name>X0TJX2_9ZZZZ</name>
<feature type="domain" description="Porphobilinogen deaminase N-terminal" evidence="9">
    <location>
        <begin position="4"/>
        <end position="210"/>
    </location>
</feature>
<dbReference type="Gene3D" id="3.30.160.40">
    <property type="entry name" value="Porphobilinogen deaminase, C-terminal domain"/>
    <property type="match status" value="1"/>
</dbReference>
<feature type="domain" description="Porphobilinogen deaminase C-terminal" evidence="10">
    <location>
        <begin position="224"/>
        <end position="292"/>
    </location>
</feature>
<dbReference type="AlphaFoldDB" id="X0TJX2"/>
<reference evidence="11" key="1">
    <citation type="journal article" date="2014" name="Front. Microbiol.">
        <title>High frequency of phylogenetically diverse reductive dehalogenase-homologous genes in deep subseafloor sedimentary metagenomes.</title>
        <authorList>
            <person name="Kawai M."/>
            <person name="Futagami T."/>
            <person name="Toyoda A."/>
            <person name="Takaki Y."/>
            <person name="Nishi S."/>
            <person name="Hori S."/>
            <person name="Arai W."/>
            <person name="Tsubouchi T."/>
            <person name="Morono Y."/>
            <person name="Uchiyama I."/>
            <person name="Ito T."/>
            <person name="Fujiyama A."/>
            <person name="Inagaki F."/>
            <person name="Takami H."/>
        </authorList>
    </citation>
    <scope>NUCLEOTIDE SEQUENCE</scope>
    <source>
        <strain evidence="11">Expedition CK06-06</strain>
    </source>
</reference>
<protein>
    <recommendedName>
        <fullName evidence="5">hydroxymethylbilane synthase</fullName>
        <ecNumber evidence="5">2.5.1.61</ecNumber>
    </recommendedName>
</protein>
<dbReference type="Pfam" id="PF03900">
    <property type="entry name" value="Porphobil_deamC"/>
    <property type="match status" value="1"/>
</dbReference>
<dbReference type="PANTHER" id="PTHR11557">
    <property type="entry name" value="PORPHOBILINOGEN DEAMINASE"/>
    <property type="match status" value="1"/>
</dbReference>
<dbReference type="InterPro" id="IPR000860">
    <property type="entry name" value="HemC"/>
</dbReference>
<dbReference type="GO" id="GO:0004418">
    <property type="term" value="F:hydroxymethylbilane synthase activity"/>
    <property type="evidence" value="ECO:0007669"/>
    <property type="project" value="UniProtKB-EC"/>
</dbReference>
<evidence type="ECO:0000256" key="3">
    <source>
        <dbReference type="ARBA" id="ARBA00004735"/>
    </source>
</evidence>
<dbReference type="EMBL" id="BARS01009561">
    <property type="protein sequence ID" value="GAF76395.1"/>
    <property type="molecule type" value="Genomic_DNA"/>
</dbReference>
<evidence type="ECO:0000256" key="8">
    <source>
        <dbReference type="ARBA" id="ARBA00048169"/>
    </source>
</evidence>
<organism evidence="11">
    <name type="scientific">marine sediment metagenome</name>
    <dbReference type="NCBI Taxonomy" id="412755"/>
    <lineage>
        <taxon>unclassified sequences</taxon>
        <taxon>metagenomes</taxon>
        <taxon>ecological metagenomes</taxon>
    </lineage>
</organism>
<dbReference type="FunFam" id="3.40.190.10:FF:000005">
    <property type="entry name" value="Porphobilinogen deaminase"/>
    <property type="match status" value="1"/>
</dbReference>
<evidence type="ECO:0000256" key="2">
    <source>
        <dbReference type="ARBA" id="ARBA00002869"/>
    </source>
</evidence>
<dbReference type="HAMAP" id="MF_00260">
    <property type="entry name" value="Porphobil_deam"/>
    <property type="match status" value="1"/>
</dbReference>
<dbReference type="FunFam" id="3.40.190.10:FF:000086">
    <property type="entry name" value="Probable porphobilinogen deaminase"/>
    <property type="match status" value="1"/>
</dbReference>
<sequence>MRRIIVGTRGSKLALAQTKSVINTIMETNPAVQLTLTRITTQGDRLREVPLQRLPGAGIFVKELEAALLAGEIDMAVHSLKDIPTEIPTGLSLAGVTMRLDPRDALVSREEGLHELASGCLIGTGSPRRTVQLLDCRSDLIVRQVRGNVDTRLRKVSSGELDGVIVAAAALIRLGWDEKITEYLTVDDFLPAVGQGALGIEIRSDDREMADLMGKLNHQPTWCSILAERAFLRSLGGGCRAPIAALGEVSGDVLSLQGMVAGPESRVVLRGSGDGSANDPEWLGDQLAQRMFEMGAADIINEVKAL</sequence>
<dbReference type="PIRSF" id="PIRSF001438">
    <property type="entry name" value="4pyrrol_synth_OHMeBilane_synth"/>
    <property type="match status" value="1"/>
</dbReference>
<evidence type="ECO:0000256" key="1">
    <source>
        <dbReference type="ARBA" id="ARBA00001916"/>
    </source>
</evidence>
<evidence type="ECO:0000259" key="9">
    <source>
        <dbReference type="Pfam" id="PF01379"/>
    </source>
</evidence>
<comment type="function">
    <text evidence="2">Tetrapolymerization of the monopyrrole PBG into the hydroxymethylbilane pre-uroporphyrinogen in several discrete steps.</text>
</comment>
<dbReference type="InterPro" id="IPR022419">
    <property type="entry name" value="Porphobilin_deaminase_cofac_BS"/>
</dbReference>
<dbReference type="Gene3D" id="3.40.190.10">
    <property type="entry name" value="Periplasmic binding protein-like II"/>
    <property type="match status" value="2"/>
</dbReference>
<comment type="similarity">
    <text evidence="4">Belongs to the HMBS family.</text>
</comment>
<dbReference type="GO" id="GO:0005737">
    <property type="term" value="C:cytoplasm"/>
    <property type="evidence" value="ECO:0007669"/>
    <property type="project" value="TreeGrafter"/>
</dbReference>
<evidence type="ECO:0000256" key="6">
    <source>
        <dbReference type="ARBA" id="ARBA00022679"/>
    </source>
</evidence>
<dbReference type="GO" id="GO:0006783">
    <property type="term" value="P:heme biosynthetic process"/>
    <property type="evidence" value="ECO:0007669"/>
    <property type="project" value="TreeGrafter"/>
</dbReference>
<dbReference type="SUPFAM" id="SSF53850">
    <property type="entry name" value="Periplasmic binding protein-like II"/>
    <property type="match status" value="1"/>
</dbReference>
<evidence type="ECO:0000313" key="11">
    <source>
        <dbReference type="EMBL" id="GAF76395.1"/>
    </source>
</evidence>
<keyword evidence="6" id="KW-0808">Transferase</keyword>
<dbReference type="PROSITE" id="PS00533">
    <property type="entry name" value="PORPHOBILINOGEN_DEAM"/>
    <property type="match status" value="1"/>
</dbReference>
<comment type="cofactor">
    <cofactor evidence="1">
        <name>dipyrromethane</name>
        <dbReference type="ChEBI" id="CHEBI:60342"/>
    </cofactor>
</comment>
<comment type="catalytic activity">
    <reaction evidence="8">
        <text>4 porphobilinogen + H2O = hydroxymethylbilane + 4 NH4(+)</text>
        <dbReference type="Rhea" id="RHEA:13185"/>
        <dbReference type="ChEBI" id="CHEBI:15377"/>
        <dbReference type="ChEBI" id="CHEBI:28938"/>
        <dbReference type="ChEBI" id="CHEBI:57845"/>
        <dbReference type="ChEBI" id="CHEBI:58126"/>
        <dbReference type="EC" id="2.5.1.61"/>
    </reaction>
</comment>
<dbReference type="NCBIfam" id="TIGR00212">
    <property type="entry name" value="hemC"/>
    <property type="match status" value="1"/>
</dbReference>
<comment type="pathway">
    <text evidence="3">Porphyrin-containing compound metabolism; protoporphyrin-IX biosynthesis; coproporphyrinogen-III from 5-aminolevulinate: step 2/4.</text>
</comment>